<sequence length="81" mass="8844">MDDNTDSEGVRSSNEAKRSKQTSREDEHISTSDGGSSRAAVPMNLEGCSLKSTEGTALAKNMMNPDTYRGFNIIDSPRIYL</sequence>
<feature type="compositionally biased region" description="Basic and acidic residues" evidence="1">
    <location>
        <begin position="14"/>
        <end position="30"/>
    </location>
</feature>
<keyword evidence="3" id="KW-1185">Reference proteome</keyword>
<evidence type="ECO:0000256" key="1">
    <source>
        <dbReference type="SAM" id="MobiDB-lite"/>
    </source>
</evidence>
<feature type="region of interest" description="Disordered" evidence="1">
    <location>
        <begin position="1"/>
        <end position="42"/>
    </location>
</feature>
<dbReference type="Proteomes" id="UP000823388">
    <property type="component" value="Chromosome 7N"/>
</dbReference>
<protein>
    <submittedName>
        <fullName evidence="2">Uncharacterized protein</fullName>
    </submittedName>
</protein>
<dbReference type="AlphaFoldDB" id="A0A8T0PXS1"/>
<dbReference type="EMBL" id="CM029050">
    <property type="protein sequence ID" value="KAG2567337.1"/>
    <property type="molecule type" value="Genomic_DNA"/>
</dbReference>
<organism evidence="2 3">
    <name type="scientific">Panicum virgatum</name>
    <name type="common">Blackwell switchgrass</name>
    <dbReference type="NCBI Taxonomy" id="38727"/>
    <lineage>
        <taxon>Eukaryota</taxon>
        <taxon>Viridiplantae</taxon>
        <taxon>Streptophyta</taxon>
        <taxon>Embryophyta</taxon>
        <taxon>Tracheophyta</taxon>
        <taxon>Spermatophyta</taxon>
        <taxon>Magnoliopsida</taxon>
        <taxon>Liliopsida</taxon>
        <taxon>Poales</taxon>
        <taxon>Poaceae</taxon>
        <taxon>PACMAD clade</taxon>
        <taxon>Panicoideae</taxon>
        <taxon>Panicodae</taxon>
        <taxon>Paniceae</taxon>
        <taxon>Panicinae</taxon>
        <taxon>Panicum</taxon>
        <taxon>Panicum sect. Hiantes</taxon>
    </lineage>
</organism>
<name>A0A8T0PXS1_PANVG</name>
<gene>
    <name evidence="2" type="ORF">PVAP13_7NG349466</name>
</gene>
<comment type="caution">
    <text evidence="2">The sequence shown here is derived from an EMBL/GenBank/DDBJ whole genome shotgun (WGS) entry which is preliminary data.</text>
</comment>
<evidence type="ECO:0000313" key="3">
    <source>
        <dbReference type="Proteomes" id="UP000823388"/>
    </source>
</evidence>
<accession>A0A8T0PXS1</accession>
<reference evidence="2" key="1">
    <citation type="submission" date="2020-05" db="EMBL/GenBank/DDBJ databases">
        <title>WGS assembly of Panicum virgatum.</title>
        <authorList>
            <person name="Lovell J.T."/>
            <person name="Jenkins J."/>
            <person name="Shu S."/>
            <person name="Juenger T.E."/>
            <person name="Schmutz J."/>
        </authorList>
    </citation>
    <scope>NUCLEOTIDE SEQUENCE</scope>
    <source>
        <strain evidence="2">AP13</strain>
    </source>
</reference>
<evidence type="ECO:0000313" key="2">
    <source>
        <dbReference type="EMBL" id="KAG2567337.1"/>
    </source>
</evidence>
<proteinExistence type="predicted"/>